<dbReference type="InterPro" id="IPR014327">
    <property type="entry name" value="RNA_pol_sigma70_bacteroid"/>
</dbReference>
<proteinExistence type="inferred from homology"/>
<feature type="domain" description="RNA polymerase sigma-70 region 2" evidence="5">
    <location>
        <begin position="29"/>
        <end position="89"/>
    </location>
</feature>
<dbReference type="InterPro" id="IPR013249">
    <property type="entry name" value="RNA_pol_sigma70_r4_t2"/>
</dbReference>
<dbReference type="SUPFAM" id="SSF88659">
    <property type="entry name" value="Sigma3 and sigma4 domains of RNA polymerase sigma factors"/>
    <property type="match status" value="1"/>
</dbReference>
<evidence type="ECO:0000313" key="7">
    <source>
        <dbReference type="EMBL" id="MDR6943503.1"/>
    </source>
</evidence>
<comment type="similarity">
    <text evidence="1">Belongs to the sigma-70 factor family. ECF subfamily.</text>
</comment>
<keyword evidence="2" id="KW-0805">Transcription regulation</keyword>
<evidence type="ECO:0000256" key="4">
    <source>
        <dbReference type="ARBA" id="ARBA00023163"/>
    </source>
</evidence>
<protein>
    <submittedName>
        <fullName evidence="7">RNA polymerase sigma-70 factor (ECF subfamily)</fullName>
    </submittedName>
</protein>
<evidence type="ECO:0000259" key="5">
    <source>
        <dbReference type="Pfam" id="PF04542"/>
    </source>
</evidence>
<evidence type="ECO:0000256" key="3">
    <source>
        <dbReference type="ARBA" id="ARBA00023082"/>
    </source>
</evidence>
<dbReference type="InterPro" id="IPR013324">
    <property type="entry name" value="RNA_pol_sigma_r3/r4-like"/>
</dbReference>
<comment type="caution">
    <text evidence="7">The sequence shown here is derived from an EMBL/GenBank/DDBJ whole genome shotgun (WGS) entry which is preliminary data.</text>
</comment>
<dbReference type="NCBIfam" id="TIGR02985">
    <property type="entry name" value="Sig70_bacteroi1"/>
    <property type="match status" value="1"/>
</dbReference>
<evidence type="ECO:0000256" key="2">
    <source>
        <dbReference type="ARBA" id="ARBA00023015"/>
    </source>
</evidence>
<dbReference type="SUPFAM" id="SSF88946">
    <property type="entry name" value="Sigma2 domain of RNA polymerase sigma factors"/>
    <property type="match status" value="1"/>
</dbReference>
<name>A0ABU1TDM3_9SPHI</name>
<organism evidence="7 8">
    <name type="scientific">Mucilaginibacter pocheonensis</name>
    <dbReference type="NCBI Taxonomy" id="398050"/>
    <lineage>
        <taxon>Bacteria</taxon>
        <taxon>Pseudomonadati</taxon>
        <taxon>Bacteroidota</taxon>
        <taxon>Sphingobacteriia</taxon>
        <taxon>Sphingobacteriales</taxon>
        <taxon>Sphingobacteriaceae</taxon>
        <taxon>Mucilaginibacter</taxon>
    </lineage>
</organism>
<feature type="domain" description="RNA polymerase sigma factor 70 region 4 type 2" evidence="6">
    <location>
        <begin position="125"/>
        <end position="176"/>
    </location>
</feature>
<sequence>MPLVLSTNELIRRIQIDGDEAAFNELYQLQEARLLKFATGFVDDREAAEEIVNDVFVKIWLGRQTPVTIRNLQVYLYVLVKNACLNYLRGISSKRVKELQLTEAYYFHLSVDPAQLLISKELQSRVLRAVNGLPPRCKLIFKMVKEDDLSCNEVATILGLSNKTVFAQLAIALKKLDDALSSK</sequence>
<dbReference type="NCBIfam" id="TIGR02937">
    <property type="entry name" value="sigma70-ECF"/>
    <property type="match status" value="1"/>
</dbReference>
<dbReference type="InterPro" id="IPR013325">
    <property type="entry name" value="RNA_pol_sigma_r2"/>
</dbReference>
<dbReference type="Proteomes" id="UP001247620">
    <property type="component" value="Unassembled WGS sequence"/>
</dbReference>
<evidence type="ECO:0000256" key="1">
    <source>
        <dbReference type="ARBA" id="ARBA00010641"/>
    </source>
</evidence>
<dbReference type="InterPro" id="IPR039425">
    <property type="entry name" value="RNA_pol_sigma-70-like"/>
</dbReference>
<dbReference type="InterPro" id="IPR014284">
    <property type="entry name" value="RNA_pol_sigma-70_dom"/>
</dbReference>
<gene>
    <name evidence="7" type="ORF">J2W55_003356</name>
</gene>
<accession>A0ABU1TDM3</accession>
<dbReference type="Gene3D" id="1.10.1740.10">
    <property type="match status" value="1"/>
</dbReference>
<evidence type="ECO:0000313" key="8">
    <source>
        <dbReference type="Proteomes" id="UP001247620"/>
    </source>
</evidence>
<reference evidence="7 8" key="1">
    <citation type="submission" date="2023-07" db="EMBL/GenBank/DDBJ databases">
        <title>Sorghum-associated microbial communities from plants grown in Nebraska, USA.</title>
        <authorList>
            <person name="Schachtman D."/>
        </authorList>
    </citation>
    <scope>NUCLEOTIDE SEQUENCE [LARGE SCALE GENOMIC DNA]</scope>
    <source>
        <strain evidence="7 8">3262</strain>
    </source>
</reference>
<keyword evidence="8" id="KW-1185">Reference proteome</keyword>
<evidence type="ECO:0000259" key="6">
    <source>
        <dbReference type="Pfam" id="PF08281"/>
    </source>
</evidence>
<dbReference type="InterPro" id="IPR036388">
    <property type="entry name" value="WH-like_DNA-bd_sf"/>
</dbReference>
<dbReference type="PANTHER" id="PTHR43133">
    <property type="entry name" value="RNA POLYMERASE ECF-TYPE SIGMA FACTO"/>
    <property type="match status" value="1"/>
</dbReference>
<dbReference type="InterPro" id="IPR007627">
    <property type="entry name" value="RNA_pol_sigma70_r2"/>
</dbReference>
<dbReference type="Pfam" id="PF08281">
    <property type="entry name" value="Sigma70_r4_2"/>
    <property type="match status" value="1"/>
</dbReference>
<dbReference type="Pfam" id="PF04542">
    <property type="entry name" value="Sigma70_r2"/>
    <property type="match status" value="1"/>
</dbReference>
<keyword evidence="4" id="KW-0804">Transcription</keyword>
<dbReference type="RefSeq" id="WP_310097855.1">
    <property type="nucleotide sequence ID" value="NZ_JAVDUU010000003.1"/>
</dbReference>
<keyword evidence="3" id="KW-0731">Sigma factor</keyword>
<dbReference type="PANTHER" id="PTHR43133:SF46">
    <property type="entry name" value="RNA POLYMERASE SIGMA-70 FACTOR ECF SUBFAMILY"/>
    <property type="match status" value="1"/>
</dbReference>
<dbReference type="EMBL" id="JAVDUU010000003">
    <property type="protein sequence ID" value="MDR6943503.1"/>
    <property type="molecule type" value="Genomic_DNA"/>
</dbReference>
<dbReference type="Gene3D" id="1.10.10.10">
    <property type="entry name" value="Winged helix-like DNA-binding domain superfamily/Winged helix DNA-binding domain"/>
    <property type="match status" value="1"/>
</dbReference>